<evidence type="ECO:0000313" key="4">
    <source>
        <dbReference type="Proteomes" id="UP000008370"/>
    </source>
</evidence>
<dbReference type="SUPFAM" id="SSF52833">
    <property type="entry name" value="Thioredoxin-like"/>
    <property type="match status" value="1"/>
</dbReference>
<evidence type="ECO:0000313" key="3">
    <source>
        <dbReference type="EMBL" id="EKM51702.1"/>
    </source>
</evidence>
<dbReference type="GeneID" id="18918155"/>
<dbReference type="EMBL" id="JH930476">
    <property type="protein sequence ID" value="EKM51702.1"/>
    <property type="molecule type" value="Genomic_DNA"/>
</dbReference>
<gene>
    <name evidence="3" type="ORF">PHACADRAFT_261998</name>
</gene>
<sequence length="253" mass="28979">MVPEHVEDSVHTARYHLWQAEAADFVSYRYALNLKGLEYKTEWVEYPDIEGVLKKLGAPPTGKKSDGRDHYTLPVIYDPTTKRVVEDSAKIAKYLDETYPDGLKLFPAGTDAFQAAFHDFIWEHVGHPLLMLAAVDTTSSLLPRSQIYFRSSREEVYGKRLEELGTEEEWQKFEAGLEKLRGYLEGNREGNGLLLMGARSGITYSDIQFAGMLVWAKVVWGEESQNWKRLVGLHGGKWDMFYAQFSKFEQVDI</sequence>
<dbReference type="HOGENOM" id="CLU_011226_4_0_1"/>
<protein>
    <recommendedName>
        <fullName evidence="5">GST N-terminal domain-containing protein</fullName>
    </recommendedName>
</protein>
<evidence type="ECO:0008006" key="5">
    <source>
        <dbReference type="Google" id="ProtNLM"/>
    </source>
</evidence>
<feature type="domain" description="Glutathione S-transferase UstS-like C-terminal" evidence="2">
    <location>
        <begin position="112"/>
        <end position="248"/>
    </location>
</feature>
<dbReference type="Gene3D" id="1.20.1050.10">
    <property type="match status" value="1"/>
</dbReference>
<name>K5WMZ6_PHACS</name>
<evidence type="ECO:0000259" key="2">
    <source>
        <dbReference type="Pfam" id="PF22041"/>
    </source>
</evidence>
<dbReference type="Proteomes" id="UP000008370">
    <property type="component" value="Unassembled WGS sequence"/>
</dbReference>
<dbReference type="InterPro" id="IPR004045">
    <property type="entry name" value="Glutathione_S-Trfase_N"/>
</dbReference>
<dbReference type="Pfam" id="PF13409">
    <property type="entry name" value="GST_N_2"/>
    <property type="match status" value="1"/>
</dbReference>
<reference evidence="3 4" key="1">
    <citation type="journal article" date="2012" name="BMC Genomics">
        <title>Comparative genomics of the white-rot fungi, Phanerochaete carnosa and P. chrysosporium, to elucidate the genetic basis of the distinct wood types they colonize.</title>
        <authorList>
            <person name="Suzuki H."/>
            <person name="MacDonald J."/>
            <person name="Syed K."/>
            <person name="Salamov A."/>
            <person name="Hori C."/>
            <person name="Aerts A."/>
            <person name="Henrissat B."/>
            <person name="Wiebenga A."/>
            <person name="vanKuyk P.A."/>
            <person name="Barry K."/>
            <person name="Lindquist E."/>
            <person name="LaButti K."/>
            <person name="Lapidus A."/>
            <person name="Lucas S."/>
            <person name="Coutinho P."/>
            <person name="Gong Y."/>
            <person name="Samejima M."/>
            <person name="Mahadevan R."/>
            <person name="Abou-Zaid M."/>
            <person name="de Vries R.P."/>
            <person name="Igarashi K."/>
            <person name="Yadav J.S."/>
            <person name="Grigoriev I.V."/>
            <person name="Master E.R."/>
        </authorList>
    </citation>
    <scope>NUCLEOTIDE SEQUENCE [LARGE SCALE GENOMIC DNA]</scope>
    <source>
        <strain evidence="3 4">HHB-10118-sp</strain>
    </source>
</reference>
<proteinExistence type="predicted"/>
<dbReference type="InParanoid" id="K5WMZ6"/>
<dbReference type="InterPro" id="IPR036249">
    <property type="entry name" value="Thioredoxin-like_sf"/>
</dbReference>
<dbReference type="OrthoDB" id="4951845at2759"/>
<dbReference type="AlphaFoldDB" id="K5WMZ6"/>
<keyword evidence="4" id="KW-1185">Reference proteome</keyword>
<evidence type="ECO:0000259" key="1">
    <source>
        <dbReference type="Pfam" id="PF13409"/>
    </source>
</evidence>
<dbReference type="Gene3D" id="3.40.30.10">
    <property type="entry name" value="Glutaredoxin"/>
    <property type="match status" value="1"/>
</dbReference>
<dbReference type="InterPro" id="IPR054416">
    <property type="entry name" value="GST_UstS-like_C"/>
</dbReference>
<dbReference type="KEGG" id="pco:PHACADRAFT_261998"/>
<accession>K5WMZ6</accession>
<feature type="domain" description="GST N-terminal" evidence="1">
    <location>
        <begin position="29"/>
        <end position="98"/>
    </location>
</feature>
<dbReference type="Pfam" id="PF22041">
    <property type="entry name" value="GST_C_7"/>
    <property type="match status" value="1"/>
</dbReference>
<organism evidence="3 4">
    <name type="scientific">Phanerochaete carnosa (strain HHB-10118-sp)</name>
    <name type="common">White-rot fungus</name>
    <name type="synonym">Peniophora carnosa</name>
    <dbReference type="NCBI Taxonomy" id="650164"/>
    <lineage>
        <taxon>Eukaryota</taxon>
        <taxon>Fungi</taxon>
        <taxon>Dikarya</taxon>
        <taxon>Basidiomycota</taxon>
        <taxon>Agaricomycotina</taxon>
        <taxon>Agaricomycetes</taxon>
        <taxon>Polyporales</taxon>
        <taxon>Phanerochaetaceae</taxon>
        <taxon>Phanerochaete</taxon>
    </lineage>
</organism>
<dbReference type="RefSeq" id="XP_007399509.1">
    <property type="nucleotide sequence ID" value="XM_007399447.1"/>
</dbReference>